<dbReference type="InterPro" id="IPR025016">
    <property type="entry name" value="DUF3955"/>
</dbReference>
<dbReference type="RefSeq" id="WP_343824667.1">
    <property type="nucleotide sequence ID" value="NZ_BAAACI010000002.1"/>
</dbReference>
<keyword evidence="4" id="KW-1185">Reference proteome</keyword>
<evidence type="ECO:0000313" key="3">
    <source>
        <dbReference type="EMBL" id="GAA0770062.1"/>
    </source>
</evidence>
<evidence type="ECO:0000256" key="1">
    <source>
        <dbReference type="SAM" id="Phobius"/>
    </source>
</evidence>
<feature type="transmembrane region" description="Helical" evidence="1">
    <location>
        <begin position="44"/>
        <end position="64"/>
    </location>
</feature>
<gene>
    <name evidence="3" type="ORF">GCM10008908_12300</name>
</gene>
<feature type="transmembrane region" description="Helical" evidence="1">
    <location>
        <begin position="5"/>
        <end position="24"/>
    </location>
</feature>
<accession>A0ABN1KL19</accession>
<reference evidence="3 4" key="1">
    <citation type="journal article" date="2019" name="Int. J. Syst. Evol. Microbiol.">
        <title>The Global Catalogue of Microorganisms (GCM) 10K type strain sequencing project: providing services to taxonomists for standard genome sequencing and annotation.</title>
        <authorList>
            <consortium name="The Broad Institute Genomics Platform"/>
            <consortium name="The Broad Institute Genome Sequencing Center for Infectious Disease"/>
            <person name="Wu L."/>
            <person name="Ma J."/>
        </authorList>
    </citation>
    <scope>NUCLEOTIDE SEQUENCE [LARGE SCALE GENOMIC DNA]</scope>
    <source>
        <strain evidence="3 4">JCM 1417</strain>
    </source>
</reference>
<keyword evidence="1" id="KW-1133">Transmembrane helix</keyword>
<name>A0ABN1KL19_CLOSU</name>
<proteinExistence type="predicted"/>
<keyword evidence="1" id="KW-0812">Transmembrane</keyword>
<dbReference type="Proteomes" id="UP001501047">
    <property type="component" value="Unassembled WGS sequence"/>
</dbReference>
<organism evidence="3 4">
    <name type="scientific">Clostridium subterminale</name>
    <dbReference type="NCBI Taxonomy" id="1550"/>
    <lineage>
        <taxon>Bacteria</taxon>
        <taxon>Bacillati</taxon>
        <taxon>Bacillota</taxon>
        <taxon>Clostridia</taxon>
        <taxon>Eubacteriales</taxon>
        <taxon>Clostridiaceae</taxon>
        <taxon>Clostridium</taxon>
    </lineage>
</organism>
<dbReference type="EMBL" id="BAAACI010000002">
    <property type="protein sequence ID" value="GAA0770062.1"/>
    <property type="molecule type" value="Genomic_DNA"/>
</dbReference>
<dbReference type="Pfam" id="PF13127">
    <property type="entry name" value="DUF3955"/>
    <property type="match status" value="1"/>
</dbReference>
<evidence type="ECO:0000259" key="2">
    <source>
        <dbReference type="Pfam" id="PF13127"/>
    </source>
</evidence>
<evidence type="ECO:0000313" key="4">
    <source>
        <dbReference type="Proteomes" id="UP001501047"/>
    </source>
</evidence>
<comment type="caution">
    <text evidence="3">The sequence shown here is derived from an EMBL/GenBank/DDBJ whole genome shotgun (WGS) entry which is preliminary data.</text>
</comment>
<feature type="domain" description="DUF3955" evidence="2">
    <location>
        <begin position="3"/>
        <end position="59"/>
    </location>
</feature>
<keyword evidence="1" id="KW-0472">Membrane</keyword>
<sequence length="71" mass="7859">MKKYLVSLISIFISIICLIAYNVIGSEVLADGTLVEPFFLIPIAWLFVFIALISGLIVFAISCVHKSKQVQ</sequence>
<protein>
    <recommendedName>
        <fullName evidence="2">DUF3955 domain-containing protein</fullName>
    </recommendedName>
</protein>